<protein>
    <submittedName>
        <fullName evidence="2">Uncharacterized protein</fullName>
    </submittedName>
</protein>
<dbReference type="Proteomes" id="UP001302329">
    <property type="component" value="Unassembled WGS sequence"/>
</dbReference>
<organism evidence="2 3">
    <name type="scientific">Cyanobium gracile UHCC 0281</name>
    <dbReference type="NCBI Taxonomy" id="3110309"/>
    <lineage>
        <taxon>Bacteria</taxon>
        <taxon>Bacillati</taxon>
        <taxon>Cyanobacteriota</taxon>
        <taxon>Cyanophyceae</taxon>
        <taxon>Synechococcales</taxon>
        <taxon>Prochlorococcaceae</taxon>
        <taxon>Cyanobium</taxon>
    </lineage>
</organism>
<comment type="caution">
    <text evidence="2">The sequence shown here is derived from an EMBL/GenBank/DDBJ whole genome shotgun (WGS) entry which is preliminary data.</text>
</comment>
<name>A0ABU5SWG6_9CYAN</name>
<evidence type="ECO:0000313" key="2">
    <source>
        <dbReference type="EMBL" id="MEA5442870.1"/>
    </source>
</evidence>
<dbReference type="EMBL" id="JAYGHY010000029">
    <property type="protein sequence ID" value="MEA5442870.1"/>
    <property type="molecule type" value="Genomic_DNA"/>
</dbReference>
<feature type="compositionally biased region" description="Low complexity" evidence="1">
    <location>
        <begin position="7"/>
        <end position="24"/>
    </location>
</feature>
<reference evidence="2 3" key="1">
    <citation type="submission" date="2023-12" db="EMBL/GenBank/DDBJ databases">
        <title>Baltic Sea Cyanobacteria.</title>
        <authorList>
            <person name="Delbaje E."/>
            <person name="Fewer D.P."/>
            <person name="Shishido T.K."/>
        </authorList>
    </citation>
    <scope>NUCLEOTIDE SEQUENCE [LARGE SCALE GENOMIC DNA]</scope>
    <source>
        <strain evidence="2 3">UHCC 0281</strain>
    </source>
</reference>
<proteinExistence type="predicted"/>
<gene>
    <name evidence="2" type="ORF">VB739_09930</name>
</gene>
<evidence type="ECO:0000256" key="1">
    <source>
        <dbReference type="SAM" id="MobiDB-lite"/>
    </source>
</evidence>
<sequence length="167" mass="17937">MTTRRTASAPSSSSESPAAGVAGETHPLRPSLDQDTVSEWITRALDEGVRPEQALAFIGLGLMRRMGSVGADGFGDWKESGEADHPVDLTGLRQRLEITDLAIRTGAPLSTAEVAQLMGARPGAPVVERGGLRARRLGRNVWKLSRSADGDRDERSAGFSEGFRRRL</sequence>
<accession>A0ABU5SWG6</accession>
<dbReference type="RefSeq" id="WP_323356908.1">
    <property type="nucleotide sequence ID" value="NZ_JAYGHY010000029.1"/>
</dbReference>
<evidence type="ECO:0000313" key="3">
    <source>
        <dbReference type="Proteomes" id="UP001302329"/>
    </source>
</evidence>
<feature type="region of interest" description="Disordered" evidence="1">
    <location>
        <begin position="1"/>
        <end position="35"/>
    </location>
</feature>
<keyword evidence="3" id="KW-1185">Reference proteome</keyword>